<dbReference type="InterPro" id="IPR000037">
    <property type="entry name" value="SsrA-bd_prot"/>
</dbReference>
<dbReference type="GO" id="GO:0070929">
    <property type="term" value="P:trans-translation"/>
    <property type="evidence" value="ECO:0007669"/>
    <property type="project" value="UniProtKB-UniRule"/>
</dbReference>
<evidence type="ECO:0000256" key="2">
    <source>
        <dbReference type="ARBA" id="ARBA00022884"/>
    </source>
</evidence>
<dbReference type="GO" id="GO:0005829">
    <property type="term" value="C:cytosol"/>
    <property type="evidence" value="ECO:0007669"/>
    <property type="project" value="TreeGrafter"/>
</dbReference>
<comment type="function">
    <text evidence="3">Required for rescue of stalled ribosomes mediated by trans-translation. Binds to transfer-messenger RNA (tmRNA), required for stable association of tmRNA with ribosomes. tmRNA and SmpB together mimic tRNA shape, replacing the anticodon stem-loop with SmpB. tmRNA is encoded by the ssrA gene; the 2 termini fold to resemble tRNA(Ala) and it encodes a 'tag peptide', a short internal open reading frame. During trans-translation Ala-aminoacylated tmRNA acts like a tRNA, entering the A-site of stalled ribosomes, displacing the stalled mRNA. The ribosome then switches to translate the ORF on the tmRNA; the nascent peptide is terminated with the 'tag peptide' encoded by the tmRNA and targeted for degradation. The ribosome is freed to recommence translation, which seems to be the essential function of trans-translation.</text>
</comment>
<dbReference type="Gene3D" id="2.40.280.10">
    <property type="match status" value="1"/>
</dbReference>
<dbReference type="NCBIfam" id="TIGR00086">
    <property type="entry name" value="smpB"/>
    <property type="match status" value="1"/>
</dbReference>
<dbReference type="EMBL" id="SODV01000002">
    <property type="protein sequence ID" value="TDW97308.1"/>
    <property type="molecule type" value="Genomic_DNA"/>
</dbReference>
<evidence type="ECO:0000256" key="1">
    <source>
        <dbReference type="ARBA" id="ARBA00022490"/>
    </source>
</evidence>
<evidence type="ECO:0000313" key="4">
    <source>
        <dbReference type="EMBL" id="TDW97308.1"/>
    </source>
</evidence>
<dbReference type="SUPFAM" id="SSF74982">
    <property type="entry name" value="Small protein B (SmpB)"/>
    <property type="match status" value="1"/>
</dbReference>
<keyword evidence="5" id="KW-1185">Reference proteome</keyword>
<comment type="caution">
    <text evidence="4">The sequence shown here is derived from an EMBL/GenBank/DDBJ whole genome shotgun (WGS) entry which is preliminary data.</text>
</comment>
<comment type="subcellular location">
    <subcellularLocation>
        <location evidence="3">Cytoplasm</location>
    </subcellularLocation>
    <text evidence="3">The tmRNA-SmpB complex associates with stalled 70S ribosomes.</text>
</comment>
<evidence type="ECO:0000256" key="3">
    <source>
        <dbReference type="HAMAP-Rule" id="MF_00023"/>
    </source>
</evidence>
<keyword evidence="1 3" id="KW-0963">Cytoplasm</keyword>
<dbReference type="RefSeq" id="WP_133999316.1">
    <property type="nucleotide sequence ID" value="NZ_SODV01000002.1"/>
</dbReference>
<dbReference type="PROSITE" id="PS01317">
    <property type="entry name" value="SSRP"/>
    <property type="match status" value="1"/>
</dbReference>
<dbReference type="Proteomes" id="UP000294498">
    <property type="component" value="Unassembled WGS sequence"/>
</dbReference>
<dbReference type="OrthoDB" id="9805462at2"/>
<dbReference type="Pfam" id="PF01668">
    <property type="entry name" value="SmpB"/>
    <property type="match status" value="1"/>
</dbReference>
<dbReference type="InterPro" id="IPR020081">
    <property type="entry name" value="SsrA-bd_prot_CS"/>
</dbReference>
<sequence length="146" mass="17038">MSTISNRGAYHEFFIEDTYTAGMVLAGTEVKSIREGKVSFNDSYCLFHKGELWIKSLYIAEYTFGTDNNHIATRDRKLLLHKRELDKIQAKIKEKGYTLVPLKIFFNDKSLAKMEIGLAKGKKLHDKRETLKAKDSQREMQRYLKR</sequence>
<dbReference type="CDD" id="cd09294">
    <property type="entry name" value="SmpB"/>
    <property type="match status" value="1"/>
</dbReference>
<organism evidence="4 5">
    <name type="scientific">Dinghuibacter silviterrae</name>
    <dbReference type="NCBI Taxonomy" id="1539049"/>
    <lineage>
        <taxon>Bacteria</taxon>
        <taxon>Pseudomonadati</taxon>
        <taxon>Bacteroidota</taxon>
        <taxon>Chitinophagia</taxon>
        <taxon>Chitinophagales</taxon>
        <taxon>Chitinophagaceae</taxon>
        <taxon>Dinghuibacter</taxon>
    </lineage>
</organism>
<dbReference type="AlphaFoldDB" id="A0A4R8DII1"/>
<keyword evidence="2 3" id="KW-0694">RNA-binding</keyword>
<evidence type="ECO:0000313" key="5">
    <source>
        <dbReference type="Proteomes" id="UP000294498"/>
    </source>
</evidence>
<reference evidence="4 5" key="1">
    <citation type="submission" date="2019-03" db="EMBL/GenBank/DDBJ databases">
        <title>Genomic Encyclopedia of Type Strains, Phase IV (KMG-IV): sequencing the most valuable type-strain genomes for metagenomic binning, comparative biology and taxonomic classification.</title>
        <authorList>
            <person name="Goeker M."/>
        </authorList>
    </citation>
    <scope>NUCLEOTIDE SEQUENCE [LARGE SCALE GENOMIC DNA]</scope>
    <source>
        <strain evidence="4 5">DSM 100059</strain>
    </source>
</reference>
<comment type="similarity">
    <text evidence="3">Belongs to the SmpB family.</text>
</comment>
<dbReference type="PANTHER" id="PTHR30308">
    <property type="entry name" value="TMRNA-BINDING COMPONENT OF TRANS-TRANSLATION TAGGING COMPLEX"/>
    <property type="match status" value="1"/>
</dbReference>
<proteinExistence type="inferred from homology"/>
<dbReference type="PANTHER" id="PTHR30308:SF2">
    <property type="entry name" value="SSRA-BINDING PROTEIN"/>
    <property type="match status" value="1"/>
</dbReference>
<dbReference type="GO" id="GO:0003723">
    <property type="term" value="F:RNA binding"/>
    <property type="evidence" value="ECO:0007669"/>
    <property type="project" value="UniProtKB-UniRule"/>
</dbReference>
<accession>A0A4R8DII1</accession>
<gene>
    <name evidence="3" type="primary">smpB</name>
    <name evidence="4" type="ORF">EDB95_5155</name>
</gene>
<name>A0A4R8DII1_9BACT</name>
<dbReference type="HAMAP" id="MF_00023">
    <property type="entry name" value="SmpB"/>
    <property type="match status" value="1"/>
</dbReference>
<protein>
    <recommendedName>
        <fullName evidence="3">SsrA-binding protein</fullName>
    </recommendedName>
    <alternativeName>
        <fullName evidence="3">Small protein B</fullName>
    </alternativeName>
</protein>
<dbReference type="GO" id="GO:0070930">
    <property type="term" value="P:trans-translation-dependent protein tagging"/>
    <property type="evidence" value="ECO:0007669"/>
    <property type="project" value="TreeGrafter"/>
</dbReference>
<dbReference type="NCBIfam" id="NF003843">
    <property type="entry name" value="PRK05422.1"/>
    <property type="match status" value="1"/>
</dbReference>
<dbReference type="InterPro" id="IPR023620">
    <property type="entry name" value="SmpB"/>
</dbReference>